<dbReference type="Proteomes" id="UP000527355">
    <property type="component" value="Unassembled WGS sequence"/>
</dbReference>
<accession>A0A7J8AMU0</accession>
<proteinExistence type="predicted"/>
<gene>
    <name evidence="1" type="ORF">mMyoMyo1_008035</name>
</gene>
<protein>
    <submittedName>
        <fullName evidence="1">Uncharacterized protein</fullName>
    </submittedName>
</protein>
<name>A0A7J8AMU0_MYOMY</name>
<organism evidence="1 2">
    <name type="scientific">Myotis myotis</name>
    <name type="common">Greater mouse-eared bat</name>
    <name type="synonym">Vespertilio myotis</name>
    <dbReference type="NCBI Taxonomy" id="51298"/>
    <lineage>
        <taxon>Eukaryota</taxon>
        <taxon>Metazoa</taxon>
        <taxon>Chordata</taxon>
        <taxon>Craniata</taxon>
        <taxon>Vertebrata</taxon>
        <taxon>Euteleostomi</taxon>
        <taxon>Mammalia</taxon>
        <taxon>Eutheria</taxon>
        <taxon>Laurasiatheria</taxon>
        <taxon>Chiroptera</taxon>
        <taxon>Yangochiroptera</taxon>
        <taxon>Vespertilionidae</taxon>
        <taxon>Myotis</taxon>
    </lineage>
</organism>
<dbReference type="AlphaFoldDB" id="A0A7J8AMU0"/>
<reference evidence="1 2" key="1">
    <citation type="journal article" date="2020" name="Nature">
        <title>Six reference-quality genomes reveal evolution of bat adaptations.</title>
        <authorList>
            <person name="Jebb D."/>
            <person name="Huang Z."/>
            <person name="Pippel M."/>
            <person name="Hughes G.M."/>
            <person name="Lavrichenko K."/>
            <person name="Devanna P."/>
            <person name="Winkler S."/>
            <person name="Jermiin L.S."/>
            <person name="Skirmuntt E.C."/>
            <person name="Katzourakis A."/>
            <person name="Burkitt-Gray L."/>
            <person name="Ray D.A."/>
            <person name="Sullivan K.A.M."/>
            <person name="Roscito J.G."/>
            <person name="Kirilenko B.M."/>
            <person name="Davalos L.M."/>
            <person name="Corthals A.P."/>
            <person name="Power M.L."/>
            <person name="Jones G."/>
            <person name="Ransome R.D."/>
            <person name="Dechmann D.K.N."/>
            <person name="Locatelli A.G."/>
            <person name="Puechmaille S.J."/>
            <person name="Fedrigo O."/>
            <person name="Jarvis E.D."/>
            <person name="Hiller M."/>
            <person name="Vernes S.C."/>
            <person name="Myers E.W."/>
            <person name="Teeling E.C."/>
        </authorList>
    </citation>
    <scope>NUCLEOTIDE SEQUENCE [LARGE SCALE GENOMIC DNA]</scope>
    <source>
        <strain evidence="1">MMyoMyo1</strain>
        <tissue evidence="1">Flight muscle</tissue>
    </source>
</reference>
<dbReference type="EMBL" id="JABWUV010000001">
    <property type="protein sequence ID" value="KAF6387545.1"/>
    <property type="molecule type" value="Genomic_DNA"/>
</dbReference>
<keyword evidence="2" id="KW-1185">Reference proteome</keyword>
<sequence length="136" mass="15386">MTLKIKKKNLESRVDWRFCFLLDSVRQMEALNIVSWPSASISTSFYGSWRLEGLKPHFPDSFSARVLDVIFLLPLECTHVLSGIQKEVEVILSGAVVTDEHAPTNMTFCHWPRFYTPLSDGPSHGYWAAVILATVS</sequence>
<evidence type="ECO:0000313" key="1">
    <source>
        <dbReference type="EMBL" id="KAF6387545.1"/>
    </source>
</evidence>
<evidence type="ECO:0000313" key="2">
    <source>
        <dbReference type="Proteomes" id="UP000527355"/>
    </source>
</evidence>
<comment type="caution">
    <text evidence="1">The sequence shown here is derived from an EMBL/GenBank/DDBJ whole genome shotgun (WGS) entry which is preliminary data.</text>
</comment>